<sequence length="199" mass="22339">MLTPLSGAAGVLLATHLLRKVYTKRLEQFAGFPQRLPSLLLGHLATVDEFVKKQPPAVHADIAFTEIQEALGRLPVIFVNLRPAAEQLVQTSDRWAYAPPKAPEIWKQLEYPTGPGSIISVRDEVEDPAEEFELRNYATDLMFDIISRVVLDIDMDAQKQQPTKFMQVFRELTVTYSGEHLDSPLVVHAAHRMEALPIA</sequence>
<dbReference type="OrthoDB" id="10029320at2759"/>
<accession>M7TRY5</accession>
<dbReference type="EMBL" id="KB706085">
    <property type="protein sequence ID" value="EMR69430.1"/>
    <property type="molecule type" value="Genomic_DNA"/>
</dbReference>
<dbReference type="AlphaFoldDB" id="M7TRY5"/>
<dbReference type="KEGG" id="ela:UCREL1_3547"/>
<evidence type="ECO:0000313" key="2">
    <source>
        <dbReference type="Proteomes" id="UP000012174"/>
    </source>
</evidence>
<gene>
    <name evidence="1" type="ORF">UCREL1_3547</name>
</gene>
<name>M7TRY5_EUTLA</name>
<dbReference type="Proteomes" id="UP000012174">
    <property type="component" value="Unassembled WGS sequence"/>
</dbReference>
<organism evidence="1 2">
    <name type="scientific">Eutypa lata (strain UCR-EL1)</name>
    <name type="common">Grapevine dieback disease fungus</name>
    <name type="synonym">Eutypa armeniacae</name>
    <dbReference type="NCBI Taxonomy" id="1287681"/>
    <lineage>
        <taxon>Eukaryota</taxon>
        <taxon>Fungi</taxon>
        <taxon>Dikarya</taxon>
        <taxon>Ascomycota</taxon>
        <taxon>Pezizomycotina</taxon>
        <taxon>Sordariomycetes</taxon>
        <taxon>Xylariomycetidae</taxon>
        <taxon>Xylariales</taxon>
        <taxon>Diatrypaceae</taxon>
        <taxon>Eutypa</taxon>
    </lineage>
</organism>
<evidence type="ECO:0000313" key="1">
    <source>
        <dbReference type="EMBL" id="EMR69430.1"/>
    </source>
</evidence>
<keyword evidence="2" id="KW-1185">Reference proteome</keyword>
<proteinExistence type="predicted"/>
<dbReference type="HOGENOM" id="CLU_1372223_0_0_1"/>
<reference evidence="2" key="1">
    <citation type="journal article" date="2013" name="Genome Announc.">
        <title>Draft genome sequence of the grapevine dieback fungus Eutypa lata UCR-EL1.</title>
        <authorList>
            <person name="Blanco-Ulate B."/>
            <person name="Rolshausen P.E."/>
            <person name="Cantu D."/>
        </authorList>
    </citation>
    <scope>NUCLEOTIDE SEQUENCE [LARGE SCALE GENOMIC DNA]</scope>
    <source>
        <strain evidence="2">UCR-EL1</strain>
    </source>
</reference>
<protein>
    <submittedName>
        <fullName evidence="1">Putative cytochrome p450 protein</fullName>
    </submittedName>
</protein>